<gene>
    <name evidence="3" type="ORF">SAMN05661086_02509</name>
</gene>
<evidence type="ECO:0008006" key="5">
    <source>
        <dbReference type="Google" id="ProtNLM"/>
    </source>
</evidence>
<evidence type="ECO:0000313" key="4">
    <source>
        <dbReference type="Proteomes" id="UP000199659"/>
    </source>
</evidence>
<accession>A0A1I6KLB5</accession>
<dbReference type="InterPro" id="IPR043774">
    <property type="entry name" value="DUF5717_C"/>
</dbReference>
<protein>
    <recommendedName>
        <fullName evidence="5">DUF5717 domain-containing protein</fullName>
    </recommendedName>
</protein>
<dbReference type="Proteomes" id="UP000199659">
    <property type="component" value="Unassembled WGS sequence"/>
</dbReference>
<proteinExistence type="predicted"/>
<dbReference type="InterPro" id="IPR043775">
    <property type="entry name" value="DUF5717_N"/>
</dbReference>
<evidence type="ECO:0000313" key="3">
    <source>
        <dbReference type="EMBL" id="SFR92001.1"/>
    </source>
</evidence>
<name>A0A1I6KLB5_9FIRM</name>
<dbReference type="RefSeq" id="WP_092561286.1">
    <property type="nucleotide sequence ID" value="NZ_FOYZ01000009.1"/>
</dbReference>
<feature type="domain" description="DUF5717" evidence="1">
    <location>
        <begin position="874"/>
        <end position="1177"/>
    </location>
</feature>
<evidence type="ECO:0000259" key="2">
    <source>
        <dbReference type="Pfam" id="PF18984"/>
    </source>
</evidence>
<dbReference type="AlphaFoldDB" id="A0A1I6KLB5"/>
<organism evidence="3 4">
    <name type="scientific">Anaeromicropila populeti</name>
    <dbReference type="NCBI Taxonomy" id="37658"/>
    <lineage>
        <taxon>Bacteria</taxon>
        <taxon>Bacillati</taxon>
        <taxon>Bacillota</taxon>
        <taxon>Clostridia</taxon>
        <taxon>Lachnospirales</taxon>
        <taxon>Lachnospiraceae</taxon>
        <taxon>Anaeromicropila</taxon>
    </lineage>
</organism>
<sequence length="1181" mass="140485">MKEKITKIAKGIIEYELTKVTLSEEAIEFSIEAGKKYSGSITMSNRDGVYMKGLVYSSSFFMKLKNTAFAGQVVTIEYEYVAVNLNPGETHSGIITIESNLGEFEIPFLATVEMPFFDTTMGKIRDLFQFANLAKADWLQAIKVFKAEEFETVFLSNDRKNRLIYRSLSKSLSASHGLEEFLIAIHKKDRIQFTIDKSFLEYEEVQETFQDKLTIRKDNWGYSEIRITTDSDFIIPEHKILWTDNFIGNQYILEYRMDPSHMHPGKNYGKLFLRTSHQSFTIEIVAYCYKMDGTKRKIRNYHSASLEFTRSYLNFRMNRIAVEQYMLEVNQSIQNFYELHGQEYELLKLHLAIMEENDEKVQTLFGQLREKEEQWKESAPFILCAYWYLNALYQKDHGSIEEARERIEKQYQKKEDCWQLFWFLLYLDQSYEENPEKKKRAILQNLKKGSKSSVLYLELANLYRMDAGLLHELNRETIQVLNWMVKENYITDEIIERYVYLAGRMKGFHLVVFRNMKQLFEREENDEILHTICTMLIKAQKAAVKYNRWFARGVEKQLRITQLYEFYMDSVEENLFYIFPQAVLLYFSFQSNLNERKAAFLYANMIYNKEQYGDIYLQYEKKIKEFAICQLEKRAVNEFLAIIYEELINKDTICKEYAVYLPYVMFRHEIQCHNANMVGVVVCHKELTEEIYVPLEDGKAYIHIFTENSNVFLVDSRENRYCTTVEFTLNKLLHLDELADYCMPYAADNGMLLLHLYEQMESYHKYAQNAVSMRKKLLLMEELEDNFRNHCIVKLASYFYDSMQGDELDSLLQTIDFHKVSSQDRVKLMELCMLRDIDDNMLELLAQYGYENNSMKKLVRFLKKYIQKQEEPNKLIVNMAYDTVRMGKHNQEIVEYAAKHFNGTTKEMKQLWDAGRIYSVDMLLLEEMYLSQCLFTEKCKSQSVDVFLSYYKKPERNKILVQSFLNYFAYKYMVKERLIPDSLFSVMEQELQFEENQILLIAVLKYKSTLHQLNSQELEFVDVHLSGLARKGIVFSFFKEFQKVMHIPHCIANKYFVEYRTNPNNKVMIHYTIESDTSDGMKFRQEEMKDMCYGIFVKEFILFHNERLMYYITEDDGMEETITESIHVQYEQDFSSEDNKFSFLNLMLMAREVQDSKTVMELMRQYLETEAIVAQMFQPLE</sequence>
<keyword evidence="4" id="KW-1185">Reference proteome</keyword>
<reference evidence="3 4" key="1">
    <citation type="submission" date="2016-10" db="EMBL/GenBank/DDBJ databases">
        <authorList>
            <person name="de Groot N.N."/>
        </authorList>
    </citation>
    <scope>NUCLEOTIDE SEQUENCE [LARGE SCALE GENOMIC DNA]</scope>
    <source>
        <strain evidence="3 4">743A</strain>
    </source>
</reference>
<dbReference type="STRING" id="37658.SAMN05661086_02509"/>
<evidence type="ECO:0000259" key="1">
    <source>
        <dbReference type="Pfam" id="PF18983"/>
    </source>
</evidence>
<dbReference type="OrthoDB" id="9758235at2"/>
<feature type="domain" description="DUF5717" evidence="2">
    <location>
        <begin position="1"/>
        <end position="870"/>
    </location>
</feature>
<dbReference type="Pfam" id="PF18984">
    <property type="entry name" value="DUF5717_N"/>
    <property type="match status" value="1"/>
</dbReference>
<dbReference type="EMBL" id="FOYZ01000009">
    <property type="protein sequence ID" value="SFR92001.1"/>
    <property type="molecule type" value="Genomic_DNA"/>
</dbReference>
<dbReference type="Pfam" id="PF18983">
    <property type="entry name" value="DUF5717"/>
    <property type="match status" value="1"/>
</dbReference>